<dbReference type="AlphaFoldDB" id="A0A975NUZ1"/>
<evidence type="ECO:0000256" key="1">
    <source>
        <dbReference type="SAM" id="MobiDB-lite"/>
    </source>
</evidence>
<organism evidence="3 4">
    <name type="scientific">Bradyrhizobium sediminis</name>
    <dbReference type="NCBI Taxonomy" id="2840469"/>
    <lineage>
        <taxon>Bacteria</taxon>
        <taxon>Pseudomonadati</taxon>
        <taxon>Pseudomonadota</taxon>
        <taxon>Alphaproteobacteria</taxon>
        <taxon>Hyphomicrobiales</taxon>
        <taxon>Nitrobacteraceae</taxon>
        <taxon>Bradyrhizobium</taxon>
    </lineage>
</organism>
<protein>
    <submittedName>
        <fullName evidence="3">DUF308 domain-containing protein</fullName>
    </submittedName>
</protein>
<name>A0A975NUZ1_9BRAD</name>
<reference evidence="3 4" key="1">
    <citation type="submission" date="2021-06" db="EMBL/GenBank/DDBJ databases">
        <title>Bradyrhizobium sp. S2-11-4 Genome sequencing.</title>
        <authorList>
            <person name="Jin L."/>
        </authorList>
    </citation>
    <scope>NUCLEOTIDE SEQUENCE [LARGE SCALE GENOMIC DNA]</scope>
    <source>
        <strain evidence="3 4">S2-11-4</strain>
    </source>
</reference>
<keyword evidence="2" id="KW-0812">Transmembrane</keyword>
<sequence length="296" mass="30843">MMVVLLVAGIGFLLAGLVAIGFGIPINEFGFGNTLILAGTIAACTGMLLLGLWTAVKELKTIARRLGPAGLHAGAALEAAPRASSRASESGFLFSRDQPAAEGAGIAEPAAPSPGGAPVPWQEEAAPRDLASADAPAVPAPAEAKPRRNLLFSSTSRKERERAQARTSEPLSPDLLSPDIRPAPPVPPPAPEAGVPPPATFDDAWPKPERPRAADLPPRRSGRTPSTFAEPGAAADRSPPAARNEDQPPVTVLKSGVVDGMAYSLYSDGSIEAQMPEGMMRFASIDELRSHLDHRQ</sequence>
<gene>
    <name evidence="3" type="ORF">KMZ93_17930</name>
</gene>
<dbReference type="RefSeq" id="WP_215602590.1">
    <property type="nucleotide sequence ID" value="NZ_CP076136.1"/>
</dbReference>
<proteinExistence type="predicted"/>
<keyword evidence="4" id="KW-1185">Reference proteome</keyword>
<keyword evidence="2" id="KW-1133">Transmembrane helix</keyword>
<feature type="region of interest" description="Disordered" evidence="1">
    <location>
        <begin position="103"/>
        <end position="250"/>
    </location>
</feature>
<evidence type="ECO:0000256" key="2">
    <source>
        <dbReference type="SAM" id="Phobius"/>
    </source>
</evidence>
<feature type="compositionally biased region" description="Basic and acidic residues" evidence="1">
    <location>
        <begin position="204"/>
        <end position="213"/>
    </location>
</feature>
<accession>A0A975NUZ1</accession>
<keyword evidence="2" id="KW-0472">Membrane</keyword>
<feature type="compositionally biased region" description="Pro residues" evidence="1">
    <location>
        <begin position="181"/>
        <end position="199"/>
    </location>
</feature>
<feature type="compositionally biased region" description="Low complexity" evidence="1">
    <location>
        <begin position="132"/>
        <end position="143"/>
    </location>
</feature>
<feature type="transmembrane region" description="Helical" evidence="2">
    <location>
        <begin position="35"/>
        <end position="56"/>
    </location>
</feature>
<evidence type="ECO:0000313" key="4">
    <source>
        <dbReference type="Proteomes" id="UP000676951"/>
    </source>
</evidence>
<dbReference type="EMBL" id="CP076136">
    <property type="protein sequence ID" value="QWG21863.1"/>
    <property type="molecule type" value="Genomic_DNA"/>
</dbReference>
<dbReference type="Proteomes" id="UP000676951">
    <property type="component" value="Chromosome"/>
</dbReference>
<evidence type="ECO:0000313" key="3">
    <source>
        <dbReference type="EMBL" id="QWG21863.1"/>
    </source>
</evidence>